<accession>A0AAD7WR89</accession>
<dbReference type="AlphaFoldDB" id="A0AAD7WR89"/>
<sequence>MFKEFQGLLHSLRRVLCLKCPISRRFLQMLEVANRTKEQLDGLLVHFYCYQLKEDQLKHRHMINSVLEQHSVTDAERARVRQLQQQQGSCRLQTDAAAAGNRERRITRVLFDDFDRLTVLLDLHRGHSLFMKPKHIPISVKELKKVDVTDRSPQHSDKGLSVGPHSFESMSKARLHNQHWVEEVYTALREGYVKAGKYLLEKLPLENSTITNLATLSLTMIQHEATRQGLLSLGRSLPNVLDTAQLGQLDAEVRAYQVDVDILNLQRVSLFSASSQAHLLKVHSTSWMTFWKLIAL</sequence>
<organism evidence="1 2">
    <name type="scientific">Aldrovandia affinis</name>
    <dbReference type="NCBI Taxonomy" id="143900"/>
    <lineage>
        <taxon>Eukaryota</taxon>
        <taxon>Metazoa</taxon>
        <taxon>Chordata</taxon>
        <taxon>Craniata</taxon>
        <taxon>Vertebrata</taxon>
        <taxon>Euteleostomi</taxon>
        <taxon>Actinopterygii</taxon>
        <taxon>Neopterygii</taxon>
        <taxon>Teleostei</taxon>
        <taxon>Notacanthiformes</taxon>
        <taxon>Halosauridae</taxon>
        <taxon>Aldrovandia</taxon>
    </lineage>
</organism>
<dbReference type="PANTHER" id="PTHR37162:SF1">
    <property type="entry name" value="BED-TYPE DOMAIN-CONTAINING PROTEIN"/>
    <property type="match status" value="1"/>
</dbReference>
<dbReference type="EMBL" id="JAINUG010000043">
    <property type="protein sequence ID" value="KAJ8406481.1"/>
    <property type="molecule type" value="Genomic_DNA"/>
</dbReference>
<comment type="caution">
    <text evidence="1">The sequence shown here is derived from an EMBL/GenBank/DDBJ whole genome shotgun (WGS) entry which is preliminary data.</text>
</comment>
<name>A0AAD7WR89_9TELE</name>
<evidence type="ECO:0000313" key="2">
    <source>
        <dbReference type="Proteomes" id="UP001221898"/>
    </source>
</evidence>
<gene>
    <name evidence="1" type="ORF">AAFF_G00300550</name>
</gene>
<protein>
    <submittedName>
        <fullName evidence="1">Uncharacterized protein</fullName>
    </submittedName>
</protein>
<proteinExistence type="predicted"/>
<dbReference type="Proteomes" id="UP001221898">
    <property type="component" value="Unassembled WGS sequence"/>
</dbReference>
<reference evidence="1" key="1">
    <citation type="journal article" date="2023" name="Science">
        <title>Genome structures resolve the early diversification of teleost fishes.</title>
        <authorList>
            <person name="Parey E."/>
            <person name="Louis A."/>
            <person name="Montfort J."/>
            <person name="Bouchez O."/>
            <person name="Roques C."/>
            <person name="Iampietro C."/>
            <person name="Lluch J."/>
            <person name="Castinel A."/>
            <person name="Donnadieu C."/>
            <person name="Desvignes T."/>
            <person name="Floi Bucao C."/>
            <person name="Jouanno E."/>
            <person name="Wen M."/>
            <person name="Mejri S."/>
            <person name="Dirks R."/>
            <person name="Jansen H."/>
            <person name="Henkel C."/>
            <person name="Chen W.J."/>
            <person name="Zahm M."/>
            <person name="Cabau C."/>
            <person name="Klopp C."/>
            <person name="Thompson A.W."/>
            <person name="Robinson-Rechavi M."/>
            <person name="Braasch I."/>
            <person name="Lecointre G."/>
            <person name="Bobe J."/>
            <person name="Postlethwait J.H."/>
            <person name="Berthelot C."/>
            <person name="Roest Crollius H."/>
            <person name="Guiguen Y."/>
        </authorList>
    </citation>
    <scope>NUCLEOTIDE SEQUENCE</scope>
    <source>
        <strain evidence="1">NC1722</strain>
    </source>
</reference>
<keyword evidence="2" id="KW-1185">Reference proteome</keyword>
<evidence type="ECO:0000313" key="1">
    <source>
        <dbReference type="EMBL" id="KAJ8406481.1"/>
    </source>
</evidence>
<dbReference type="PANTHER" id="PTHR37162">
    <property type="entry name" value="HAT FAMILY DIMERISATION DOMAINCONTAINING PROTEIN-RELATED"/>
    <property type="match status" value="1"/>
</dbReference>